<keyword evidence="4" id="KW-0106">Calcium</keyword>
<feature type="domain" description="Glycosyl-hydrolase 97 catalytic" evidence="7">
    <location>
        <begin position="315"/>
        <end position="469"/>
    </location>
</feature>
<dbReference type="Gene3D" id="2.70.98.10">
    <property type="match status" value="1"/>
</dbReference>
<evidence type="ECO:0000313" key="10">
    <source>
        <dbReference type="EMBL" id="QIU93170.1"/>
    </source>
</evidence>
<evidence type="ECO:0000256" key="4">
    <source>
        <dbReference type="ARBA" id="ARBA00022837"/>
    </source>
</evidence>
<protein>
    <submittedName>
        <fullName evidence="10">Glycoside hydrolase family 97 protein</fullName>
    </submittedName>
</protein>
<name>A0A6H0KIH0_9BACE</name>
<gene>
    <name evidence="10" type="ORF">BacF7301_02980</name>
</gene>
<proteinExistence type="predicted"/>
<keyword evidence="5" id="KW-0326">Glycosidase</keyword>
<evidence type="ECO:0000256" key="5">
    <source>
        <dbReference type="ARBA" id="ARBA00023295"/>
    </source>
</evidence>
<dbReference type="PANTHER" id="PTHR35803">
    <property type="entry name" value="GLUCAN 1,4-ALPHA-GLUCOSIDASE SUSB-RELATED"/>
    <property type="match status" value="1"/>
</dbReference>
<evidence type="ECO:0000256" key="2">
    <source>
        <dbReference type="ARBA" id="ARBA00011245"/>
    </source>
</evidence>
<dbReference type="InterPro" id="IPR029486">
    <property type="entry name" value="GH97_N"/>
</dbReference>
<keyword evidence="11" id="KW-1185">Reference proteome</keyword>
<dbReference type="Gene3D" id="2.60.40.1180">
    <property type="entry name" value="Golgi alpha-mannosidase II"/>
    <property type="match status" value="1"/>
</dbReference>
<comment type="subunit">
    <text evidence="2">Monomer.</text>
</comment>
<evidence type="ECO:0000259" key="7">
    <source>
        <dbReference type="Pfam" id="PF10566"/>
    </source>
</evidence>
<dbReference type="GO" id="GO:0030246">
    <property type="term" value="F:carbohydrate binding"/>
    <property type="evidence" value="ECO:0007669"/>
    <property type="project" value="InterPro"/>
</dbReference>
<feature type="signal peptide" evidence="6">
    <location>
        <begin position="1"/>
        <end position="22"/>
    </location>
</feature>
<keyword evidence="6" id="KW-0732">Signal</keyword>
<dbReference type="AlphaFoldDB" id="A0A6H0KIH0"/>
<evidence type="ECO:0000256" key="1">
    <source>
        <dbReference type="ARBA" id="ARBA00001913"/>
    </source>
</evidence>
<feature type="chain" id="PRO_5026009344" evidence="6">
    <location>
        <begin position="23"/>
        <end position="674"/>
    </location>
</feature>
<evidence type="ECO:0000313" key="11">
    <source>
        <dbReference type="Proteomes" id="UP000501780"/>
    </source>
</evidence>
<dbReference type="PANTHER" id="PTHR35803:SF2">
    <property type="entry name" value="RETAINING ALPHA-GALACTOSIDASE"/>
    <property type="match status" value="1"/>
</dbReference>
<dbReference type="Pfam" id="PF14509">
    <property type="entry name" value="GH97_C"/>
    <property type="match status" value="1"/>
</dbReference>
<dbReference type="InterPro" id="IPR014718">
    <property type="entry name" value="GH-type_carb-bd"/>
</dbReference>
<evidence type="ECO:0000256" key="6">
    <source>
        <dbReference type="SAM" id="SignalP"/>
    </source>
</evidence>
<dbReference type="InterPro" id="IPR013785">
    <property type="entry name" value="Aldolase_TIM"/>
</dbReference>
<dbReference type="Proteomes" id="UP000501780">
    <property type="component" value="Chromosome"/>
</dbReference>
<organism evidence="10 11">
    <name type="scientific">Bacteroides faecium</name>
    <dbReference type="NCBI Taxonomy" id="2715212"/>
    <lineage>
        <taxon>Bacteria</taxon>
        <taxon>Pseudomonadati</taxon>
        <taxon>Bacteroidota</taxon>
        <taxon>Bacteroidia</taxon>
        <taxon>Bacteroidales</taxon>
        <taxon>Bacteroidaceae</taxon>
        <taxon>Bacteroides</taxon>
    </lineage>
</organism>
<dbReference type="EMBL" id="CP050831">
    <property type="protein sequence ID" value="QIU93170.1"/>
    <property type="molecule type" value="Genomic_DNA"/>
</dbReference>
<dbReference type="Pfam" id="PF10566">
    <property type="entry name" value="Glyco_hydro_97"/>
    <property type="match status" value="1"/>
</dbReference>
<evidence type="ECO:0000256" key="3">
    <source>
        <dbReference type="ARBA" id="ARBA00022801"/>
    </source>
</evidence>
<dbReference type="GO" id="GO:0016798">
    <property type="term" value="F:hydrolase activity, acting on glycosyl bonds"/>
    <property type="evidence" value="ECO:0007669"/>
    <property type="project" value="UniProtKB-KW"/>
</dbReference>
<dbReference type="InterPro" id="IPR052720">
    <property type="entry name" value="Glycosyl_hydrolase_97"/>
</dbReference>
<evidence type="ECO:0000259" key="8">
    <source>
        <dbReference type="Pfam" id="PF14508"/>
    </source>
</evidence>
<reference evidence="10 11" key="1">
    <citation type="submission" date="2020-03" db="EMBL/GenBank/DDBJ databases">
        <title>Genomic analysis of Bacteroides faecium CBA7301.</title>
        <authorList>
            <person name="Kim J."/>
            <person name="Roh S.W."/>
        </authorList>
    </citation>
    <scope>NUCLEOTIDE SEQUENCE [LARGE SCALE GENOMIC DNA]</scope>
    <source>
        <strain evidence="10 11">CBA7301</strain>
    </source>
</reference>
<dbReference type="Gene3D" id="3.20.20.70">
    <property type="entry name" value="Aldolase class I"/>
    <property type="match status" value="1"/>
</dbReference>
<accession>A0A6H0KIH0</accession>
<feature type="domain" description="Glycosyl-hydrolase 97 N-terminal" evidence="8">
    <location>
        <begin position="32"/>
        <end position="297"/>
    </location>
</feature>
<dbReference type="InterPro" id="IPR017853">
    <property type="entry name" value="GH"/>
</dbReference>
<dbReference type="KEGG" id="bfc:BacF7301_02980"/>
<dbReference type="SUPFAM" id="SSF51445">
    <property type="entry name" value="(Trans)glycosidases"/>
    <property type="match status" value="1"/>
</dbReference>
<dbReference type="InterPro" id="IPR013780">
    <property type="entry name" value="Glyco_hydro_b"/>
</dbReference>
<dbReference type="RefSeq" id="WP_167960054.1">
    <property type="nucleotide sequence ID" value="NZ_CP050831.1"/>
</dbReference>
<feature type="domain" description="Glycosyl-hydrolase 97 C-terminal oligomerisation" evidence="9">
    <location>
        <begin position="569"/>
        <end position="664"/>
    </location>
</feature>
<sequence length="674" mass="76522">MKRMMRRLLPVLMAVVPLTVCAQKVYELKDASGRVQVNVSVNDKNVEYSVLHEGDVMIDHSPVSMKLTDGTAFGVNPKVRKVNRRSVNETIYPPVYKKKSIEDRFNELTIDFKGGYSLVFRAYEDGAAYRFVSSLKKPFMVESEQAVFCFPNDPKLFVASPKGRMNEGKKDPFYSSFQNTYVETALSAWDKEQIAFLPVLVEGKNQKKICITEADLLDYPGMYVKHGDSGFSLEGTFAAYPKKVVDEVRGLKGVVKSREPYIAKVEGATAFPWRVMVISKDDTELLCSDMVYKLATPAQFTDFSWIKPGKVAWDWWNDWNIYDVDFRAGINNETYKYYIDFASRFGIEYVILDEGWAVPGKADLFQVIPEIDLEELVSYAKSKHVDLILWAGYRAFEKDMDRVCKHYAAMGIKGFKIDFMDRDDQHVVEFNRKAAETGAKYKLLIDLHGTFKPTGLQRTYPNTINFEGVHGLEELKWAEPGTDQVVYDVTAPFIRMVAGPMDYTQGAMNNVIMKNFHAVYTEPMSQGTRCRQLALYTIFDSPINMLCDAPTNYMKEEECTKFIASIPTVWDQTLPISGKVAEYIVMARQKDGIWYVGGLTDWNARDVEVDLSFLGKGEFKAEIFKDGINADRVGKDYKREVIRVSADKKLKLHMAPGGGFVVKITSVEETSGVN</sequence>
<evidence type="ECO:0000259" key="9">
    <source>
        <dbReference type="Pfam" id="PF14509"/>
    </source>
</evidence>
<dbReference type="Pfam" id="PF14508">
    <property type="entry name" value="GH97_N"/>
    <property type="match status" value="1"/>
</dbReference>
<keyword evidence="3 10" id="KW-0378">Hydrolase</keyword>
<comment type="cofactor">
    <cofactor evidence="1">
        <name>Ca(2+)</name>
        <dbReference type="ChEBI" id="CHEBI:29108"/>
    </cofactor>
</comment>
<dbReference type="InterPro" id="IPR029483">
    <property type="entry name" value="GH97_C"/>
</dbReference>
<dbReference type="InterPro" id="IPR019563">
    <property type="entry name" value="GH97_catalytic"/>
</dbReference>